<dbReference type="Pfam" id="PF13229">
    <property type="entry name" value="Beta_helix"/>
    <property type="match status" value="1"/>
</dbReference>
<keyword evidence="4" id="KW-0456">Lyase</keyword>
<accession>A0A4V3GLX3</accession>
<keyword evidence="1" id="KW-0732">Signal</keyword>
<organism evidence="4 5">
    <name type="scientific">Dinghuibacter silviterrae</name>
    <dbReference type="NCBI Taxonomy" id="1539049"/>
    <lineage>
        <taxon>Bacteria</taxon>
        <taxon>Pseudomonadati</taxon>
        <taxon>Bacteroidota</taxon>
        <taxon>Chitinophagia</taxon>
        <taxon>Chitinophagales</taxon>
        <taxon>Chitinophagaceae</taxon>
        <taxon>Dinghuibacter</taxon>
    </lineage>
</organism>
<dbReference type="PANTHER" id="PTHR31339:SF9">
    <property type="entry name" value="PLASMIN AND FIBRONECTIN-BINDING PROTEIN A"/>
    <property type="match status" value="1"/>
</dbReference>
<protein>
    <submittedName>
        <fullName evidence="4">Pectate lyase-like protein</fullName>
    </submittedName>
</protein>
<keyword evidence="5" id="KW-1185">Reference proteome</keyword>
<dbReference type="Pfam" id="PF12708">
    <property type="entry name" value="Pect-lyase_RHGA_epim"/>
    <property type="match status" value="1"/>
</dbReference>
<feature type="signal peptide" evidence="1">
    <location>
        <begin position="1"/>
        <end position="18"/>
    </location>
</feature>
<dbReference type="PANTHER" id="PTHR31339">
    <property type="entry name" value="PECTIN LYASE-RELATED"/>
    <property type="match status" value="1"/>
</dbReference>
<reference evidence="4 5" key="1">
    <citation type="submission" date="2019-03" db="EMBL/GenBank/DDBJ databases">
        <title>Genomic Encyclopedia of Type Strains, Phase IV (KMG-IV): sequencing the most valuable type-strain genomes for metagenomic binning, comparative biology and taxonomic classification.</title>
        <authorList>
            <person name="Goeker M."/>
        </authorList>
    </citation>
    <scope>NUCLEOTIDE SEQUENCE [LARGE SCALE GENOMIC DNA]</scope>
    <source>
        <strain evidence="4 5">DSM 100059</strain>
    </source>
</reference>
<evidence type="ECO:0000313" key="4">
    <source>
        <dbReference type="EMBL" id="TDX01103.1"/>
    </source>
</evidence>
<dbReference type="AlphaFoldDB" id="A0A4V3GLX3"/>
<feature type="domain" description="Right handed beta helix" evidence="3">
    <location>
        <begin position="159"/>
        <end position="259"/>
    </location>
</feature>
<dbReference type="InterPro" id="IPR006626">
    <property type="entry name" value="PbH1"/>
</dbReference>
<dbReference type="GO" id="GO:0016829">
    <property type="term" value="F:lyase activity"/>
    <property type="evidence" value="ECO:0007669"/>
    <property type="project" value="UniProtKB-KW"/>
</dbReference>
<feature type="domain" description="Rhamnogalacturonase A/B/Epimerase-like pectate lyase" evidence="2">
    <location>
        <begin position="28"/>
        <end position="83"/>
    </location>
</feature>
<sequence>MKHFFVILFCMTAVPAPAATKAPAGGVYNIRDFGAKGDGVTLETKAIDKAIDAAAAAGGGTVFFPAGHYLSFTIHLQSNVSLYLDQGAVLIGAESKEGAGYDAPEPNTAYDAYQDFGHNHWKNSLICGEYVHDISILGQGMIWGRGLIRNASSKTPSGIGNKAIGLKWCRNVTIQDISILHGGHFAILATGVDNLSIRNLKIDTDRDGMDIDCCKNVRVSDCYVNSPFDDGICLKSSFGLGLARSTENVTVTNCQVSGYDMGTLLDGTFQRTYSKYSDGSPTGRIKMGTESNGGFKNVTISNCVFDYCRGLALETVDGALLEDVTISNITMRDVTNAPLFIRLGERMRGPDTIPVGVCRRIILSNIVVYNADPRHGCIISGVPGHPIEGLRMSDIHLYYRGGGTKDMAARVVPEYEKDYPEPYRFGSMPAYGFFIRHVKDLHLHDLEIRYATDDQRPPFYMEDVTGAELHHVQVQKADGAPCLVLRQVSDLSLERVQHVKDAVIASADRQDL</sequence>
<dbReference type="InterPro" id="IPR051801">
    <property type="entry name" value="GH28_Enzymes"/>
</dbReference>
<evidence type="ECO:0000313" key="5">
    <source>
        <dbReference type="Proteomes" id="UP000294498"/>
    </source>
</evidence>
<dbReference type="OrthoDB" id="9795222at2"/>
<gene>
    <name evidence="4" type="ORF">EDB95_2134</name>
</gene>
<dbReference type="InterPro" id="IPR012334">
    <property type="entry name" value="Pectin_lyas_fold"/>
</dbReference>
<dbReference type="Proteomes" id="UP000294498">
    <property type="component" value="Unassembled WGS sequence"/>
</dbReference>
<evidence type="ECO:0000256" key="1">
    <source>
        <dbReference type="SAM" id="SignalP"/>
    </source>
</evidence>
<comment type="caution">
    <text evidence="4">The sequence shown here is derived from an EMBL/GenBank/DDBJ whole genome shotgun (WGS) entry which is preliminary data.</text>
</comment>
<dbReference type="RefSeq" id="WP_133993368.1">
    <property type="nucleotide sequence ID" value="NZ_SODV01000001.1"/>
</dbReference>
<dbReference type="InterPro" id="IPR024535">
    <property type="entry name" value="RHGA/B-epi-like_pectate_lyase"/>
</dbReference>
<proteinExistence type="predicted"/>
<dbReference type="SUPFAM" id="SSF51126">
    <property type="entry name" value="Pectin lyase-like"/>
    <property type="match status" value="1"/>
</dbReference>
<dbReference type="EMBL" id="SODV01000001">
    <property type="protein sequence ID" value="TDX01103.1"/>
    <property type="molecule type" value="Genomic_DNA"/>
</dbReference>
<name>A0A4V3GLX3_9BACT</name>
<evidence type="ECO:0000259" key="2">
    <source>
        <dbReference type="Pfam" id="PF12708"/>
    </source>
</evidence>
<dbReference type="Gene3D" id="2.160.20.10">
    <property type="entry name" value="Single-stranded right-handed beta-helix, Pectin lyase-like"/>
    <property type="match status" value="1"/>
</dbReference>
<dbReference type="SMART" id="SM00710">
    <property type="entry name" value="PbH1"/>
    <property type="match status" value="7"/>
</dbReference>
<evidence type="ECO:0000259" key="3">
    <source>
        <dbReference type="Pfam" id="PF13229"/>
    </source>
</evidence>
<dbReference type="InterPro" id="IPR039448">
    <property type="entry name" value="Beta_helix"/>
</dbReference>
<feature type="chain" id="PRO_5020303185" evidence="1">
    <location>
        <begin position="19"/>
        <end position="512"/>
    </location>
</feature>
<dbReference type="InterPro" id="IPR011050">
    <property type="entry name" value="Pectin_lyase_fold/virulence"/>
</dbReference>